<evidence type="ECO:0000256" key="3">
    <source>
        <dbReference type="ARBA" id="ARBA00023125"/>
    </source>
</evidence>
<dbReference type="InterPro" id="IPR000847">
    <property type="entry name" value="LysR_HTH_N"/>
</dbReference>
<dbReference type="EMBL" id="JBHRYH010000012">
    <property type="protein sequence ID" value="MFC3625615.1"/>
    <property type="molecule type" value="Genomic_DNA"/>
</dbReference>
<dbReference type="Pfam" id="PF00126">
    <property type="entry name" value="HTH_1"/>
    <property type="match status" value="1"/>
</dbReference>
<comment type="caution">
    <text evidence="6">The sequence shown here is derived from an EMBL/GenBank/DDBJ whole genome shotgun (WGS) entry which is preliminary data.</text>
</comment>
<dbReference type="PRINTS" id="PR00039">
    <property type="entry name" value="HTHLYSR"/>
</dbReference>
<dbReference type="InterPro" id="IPR036390">
    <property type="entry name" value="WH_DNA-bd_sf"/>
</dbReference>
<sequence>MKQLQDVDLKLLRVFMTIVKCGGFSAAQATLNMSQSSISEQMTNLETRLGVTLCERGRGGFRLTEHGTATYEATQRLLLAVDNFCTETSALKQHISGKLYLGIIDNTISDADSPLARALRQFVGRGHDVHLDVYIGMPAELEERVLDGRLHIAIGHFPLRVAGLDYRQLYQEPDGLFCSRYSPLFAANDEQPGLFERIASSHIVARGYLQQRDLQQLQAHKAAATVDNIEAQAMLILSGAYIGFLPSHYASRWVESGDMRQIAPQRFHSDWPFTAITRKGAPQSAVLRAFLADLLPDGKTDAQGSSIQ</sequence>
<dbReference type="RefSeq" id="WP_390277308.1">
    <property type="nucleotide sequence ID" value="NZ_JBHRYH010000012.1"/>
</dbReference>
<reference evidence="7" key="1">
    <citation type="journal article" date="2019" name="Int. J. Syst. Evol. Microbiol.">
        <title>The Global Catalogue of Microorganisms (GCM) 10K type strain sequencing project: providing services to taxonomists for standard genome sequencing and annotation.</title>
        <authorList>
            <consortium name="The Broad Institute Genomics Platform"/>
            <consortium name="The Broad Institute Genome Sequencing Center for Infectious Disease"/>
            <person name="Wu L."/>
            <person name="Ma J."/>
        </authorList>
    </citation>
    <scope>NUCLEOTIDE SEQUENCE [LARGE SCALE GENOMIC DNA]</scope>
    <source>
        <strain evidence="7">KCTC 42195</strain>
    </source>
</reference>
<dbReference type="Pfam" id="PF03466">
    <property type="entry name" value="LysR_substrate"/>
    <property type="match status" value="1"/>
</dbReference>
<protein>
    <submittedName>
        <fullName evidence="6">LysR family transcriptional regulator</fullName>
    </submittedName>
</protein>
<comment type="similarity">
    <text evidence="1">Belongs to the LysR transcriptional regulatory family.</text>
</comment>
<evidence type="ECO:0000256" key="2">
    <source>
        <dbReference type="ARBA" id="ARBA00023015"/>
    </source>
</evidence>
<accession>A0ABV7TS79</accession>
<keyword evidence="4" id="KW-0804">Transcription</keyword>
<dbReference type="InterPro" id="IPR036388">
    <property type="entry name" value="WH-like_DNA-bd_sf"/>
</dbReference>
<evidence type="ECO:0000313" key="7">
    <source>
        <dbReference type="Proteomes" id="UP001595636"/>
    </source>
</evidence>
<evidence type="ECO:0000259" key="5">
    <source>
        <dbReference type="PROSITE" id="PS50931"/>
    </source>
</evidence>
<evidence type="ECO:0000313" key="6">
    <source>
        <dbReference type="EMBL" id="MFC3625615.1"/>
    </source>
</evidence>
<feature type="domain" description="HTH lysR-type" evidence="5">
    <location>
        <begin position="7"/>
        <end position="64"/>
    </location>
</feature>
<keyword evidence="7" id="KW-1185">Reference proteome</keyword>
<dbReference type="SUPFAM" id="SSF46785">
    <property type="entry name" value="Winged helix' DNA-binding domain"/>
    <property type="match status" value="1"/>
</dbReference>
<dbReference type="SUPFAM" id="SSF53850">
    <property type="entry name" value="Periplasmic binding protein-like II"/>
    <property type="match status" value="1"/>
</dbReference>
<name>A0ABV7TS79_9NEIS</name>
<dbReference type="PROSITE" id="PS50931">
    <property type="entry name" value="HTH_LYSR"/>
    <property type="match status" value="1"/>
</dbReference>
<evidence type="ECO:0000256" key="1">
    <source>
        <dbReference type="ARBA" id="ARBA00009437"/>
    </source>
</evidence>
<keyword evidence="2" id="KW-0805">Transcription regulation</keyword>
<dbReference type="Gene3D" id="1.10.10.10">
    <property type="entry name" value="Winged helix-like DNA-binding domain superfamily/Winged helix DNA-binding domain"/>
    <property type="match status" value="1"/>
</dbReference>
<dbReference type="PANTHER" id="PTHR30126:SF98">
    <property type="entry name" value="HTH-TYPE TRANSCRIPTIONAL ACTIVATOR BAUR"/>
    <property type="match status" value="1"/>
</dbReference>
<dbReference type="InterPro" id="IPR005119">
    <property type="entry name" value="LysR_subst-bd"/>
</dbReference>
<keyword evidence="3" id="KW-0238">DNA-binding</keyword>
<dbReference type="Proteomes" id="UP001595636">
    <property type="component" value="Unassembled WGS sequence"/>
</dbReference>
<dbReference type="PANTHER" id="PTHR30126">
    <property type="entry name" value="HTH-TYPE TRANSCRIPTIONAL REGULATOR"/>
    <property type="match status" value="1"/>
</dbReference>
<dbReference type="CDD" id="cd05466">
    <property type="entry name" value="PBP2_LTTR_substrate"/>
    <property type="match status" value="1"/>
</dbReference>
<gene>
    <name evidence="6" type="ORF">ACFOKJ_05555</name>
</gene>
<dbReference type="Gene3D" id="3.40.190.290">
    <property type="match status" value="1"/>
</dbReference>
<proteinExistence type="inferred from homology"/>
<evidence type="ECO:0000256" key="4">
    <source>
        <dbReference type="ARBA" id="ARBA00023163"/>
    </source>
</evidence>
<organism evidence="6 7">
    <name type="scientific">Vogesella amnigena</name>
    <dbReference type="NCBI Taxonomy" id="1507449"/>
    <lineage>
        <taxon>Bacteria</taxon>
        <taxon>Pseudomonadati</taxon>
        <taxon>Pseudomonadota</taxon>
        <taxon>Betaproteobacteria</taxon>
        <taxon>Neisseriales</taxon>
        <taxon>Chromobacteriaceae</taxon>
        <taxon>Vogesella</taxon>
    </lineage>
</organism>